<evidence type="ECO:0000256" key="2">
    <source>
        <dbReference type="SAM" id="Phobius"/>
    </source>
</evidence>
<dbReference type="EMBL" id="JALJOR010000002">
    <property type="protein sequence ID" value="KAK9823422.1"/>
    <property type="molecule type" value="Genomic_DNA"/>
</dbReference>
<protein>
    <submittedName>
        <fullName evidence="3">Uncharacterized protein</fullName>
    </submittedName>
</protein>
<evidence type="ECO:0000313" key="4">
    <source>
        <dbReference type="Proteomes" id="UP001489004"/>
    </source>
</evidence>
<evidence type="ECO:0000256" key="1">
    <source>
        <dbReference type="SAM" id="MobiDB-lite"/>
    </source>
</evidence>
<proteinExistence type="predicted"/>
<name>A0AAW1QPQ0_9CHLO</name>
<keyword evidence="2" id="KW-1133">Transmembrane helix</keyword>
<feature type="region of interest" description="Disordered" evidence="1">
    <location>
        <begin position="92"/>
        <end position="118"/>
    </location>
</feature>
<evidence type="ECO:0000313" key="3">
    <source>
        <dbReference type="EMBL" id="KAK9823422.1"/>
    </source>
</evidence>
<organism evidence="3 4">
    <name type="scientific">[Myrmecia] bisecta</name>
    <dbReference type="NCBI Taxonomy" id="41462"/>
    <lineage>
        <taxon>Eukaryota</taxon>
        <taxon>Viridiplantae</taxon>
        <taxon>Chlorophyta</taxon>
        <taxon>core chlorophytes</taxon>
        <taxon>Trebouxiophyceae</taxon>
        <taxon>Trebouxiales</taxon>
        <taxon>Trebouxiaceae</taxon>
        <taxon>Myrmecia</taxon>
    </lineage>
</organism>
<accession>A0AAW1QPQ0</accession>
<dbReference type="AlphaFoldDB" id="A0AAW1QPQ0"/>
<gene>
    <name evidence="3" type="ORF">WJX72_002634</name>
</gene>
<dbReference type="Proteomes" id="UP001489004">
    <property type="component" value="Unassembled WGS sequence"/>
</dbReference>
<keyword evidence="2" id="KW-0812">Transmembrane</keyword>
<reference evidence="3 4" key="1">
    <citation type="journal article" date="2024" name="Nat. Commun.">
        <title>Phylogenomics reveals the evolutionary origins of lichenization in chlorophyte algae.</title>
        <authorList>
            <person name="Puginier C."/>
            <person name="Libourel C."/>
            <person name="Otte J."/>
            <person name="Skaloud P."/>
            <person name="Haon M."/>
            <person name="Grisel S."/>
            <person name="Petersen M."/>
            <person name="Berrin J.G."/>
            <person name="Delaux P.M."/>
            <person name="Dal Grande F."/>
            <person name="Keller J."/>
        </authorList>
    </citation>
    <scope>NUCLEOTIDE SEQUENCE [LARGE SCALE GENOMIC DNA]</scope>
    <source>
        <strain evidence="3 4">SAG 2043</strain>
    </source>
</reference>
<comment type="caution">
    <text evidence="3">The sequence shown here is derived from an EMBL/GenBank/DDBJ whole genome shotgun (WGS) entry which is preliminary data.</text>
</comment>
<keyword evidence="2" id="KW-0472">Membrane</keyword>
<feature type="transmembrane region" description="Helical" evidence="2">
    <location>
        <begin position="152"/>
        <end position="175"/>
    </location>
</feature>
<sequence length="197" mass="21219">MHRTTASSQGCRATLYNVQPADKHCCQTLSAVYGPNSTLPSRNCFCVPDYWQRFNALSTVHRIDFVKYFKTCSALGHPVYYWQQEGGPCNPQANNKQKAGVSPAAAPPPSAAARTPAPGPALSALATAAKAKKRPPQRSLGAWLRGLKNDGLTCLAFTMMLVSATGVSLMAWPFLYDLSKTAVGSKISCPCLRRPSN</sequence>
<keyword evidence="4" id="KW-1185">Reference proteome</keyword>